<name>A0ABV3TAH7_9GAMM</name>
<dbReference type="InterPro" id="IPR009081">
    <property type="entry name" value="PP-bd_ACP"/>
</dbReference>
<dbReference type="InterPro" id="IPR036736">
    <property type="entry name" value="ACP-like_sf"/>
</dbReference>
<dbReference type="InterPro" id="IPR002123">
    <property type="entry name" value="Plipid/glycerol_acylTrfase"/>
</dbReference>
<dbReference type="PANTHER" id="PTHR43201:SF5">
    <property type="entry name" value="MEDIUM-CHAIN ACYL-COA LIGASE ACSF2, MITOCHONDRIAL"/>
    <property type="match status" value="1"/>
</dbReference>
<dbReference type="Pfam" id="PF00501">
    <property type="entry name" value="AMP-binding"/>
    <property type="match status" value="1"/>
</dbReference>
<evidence type="ECO:0000313" key="6">
    <source>
        <dbReference type="Proteomes" id="UP001556709"/>
    </source>
</evidence>
<proteinExistence type="inferred from homology"/>
<dbReference type="Proteomes" id="UP001556709">
    <property type="component" value="Unassembled WGS sequence"/>
</dbReference>
<dbReference type="CDD" id="cd07989">
    <property type="entry name" value="LPLAT_AGPAT-like"/>
    <property type="match status" value="1"/>
</dbReference>
<dbReference type="Gene3D" id="1.10.1200.10">
    <property type="entry name" value="ACP-like"/>
    <property type="match status" value="1"/>
</dbReference>
<comment type="similarity">
    <text evidence="1">Belongs to the ATP-dependent AMP-binding enzyme family.</text>
</comment>
<keyword evidence="6" id="KW-1185">Reference proteome</keyword>
<dbReference type="RefSeq" id="WP_367957869.1">
    <property type="nucleotide sequence ID" value="NZ_JBAKFK010000001.1"/>
</dbReference>
<reference evidence="5 6" key="1">
    <citation type="submission" date="2024-02" db="EMBL/GenBank/DDBJ databases">
        <title>New especies of Spiribacter isolated from saline water.</title>
        <authorList>
            <person name="Leon M.J."/>
            <person name="De La Haba R."/>
            <person name="Sanchez-Porro C."/>
            <person name="Ventosa A."/>
        </authorList>
    </citation>
    <scope>NUCLEOTIDE SEQUENCE [LARGE SCALE GENOMIC DNA]</scope>
    <source>
        <strain evidence="6">ag22IC6-390</strain>
    </source>
</reference>
<gene>
    <name evidence="5" type="ORF">V6X73_02630</name>
</gene>
<dbReference type="PANTHER" id="PTHR43201">
    <property type="entry name" value="ACYL-COA SYNTHETASE"/>
    <property type="match status" value="1"/>
</dbReference>
<dbReference type="InterPro" id="IPR045851">
    <property type="entry name" value="AMP-bd_C_sf"/>
</dbReference>
<evidence type="ECO:0000313" key="5">
    <source>
        <dbReference type="EMBL" id="MEX0468633.1"/>
    </source>
</evidence>
<dbReference type="Gene3D" id="3.40.50.12780">
    <property type="entry name" value="N-terminal domain of ligase-like"/>
    <property type="match status" value="1"/>
</dbReference>
<dbReference type="PROSITE" id="PS00455">
    <property type="entry name" value="AMP_BINDING"/>
    <property type="match status" value="1"/>
</dbReference>
<feature type="compositionally biased region" description="Pro residues" evidence="3">
    <location>
        <begin position="123"/>
        <end position="135"/>
    </location>
</feature>
<dbReference type="InterPro" id="IPR000873">
    <property type="entry name" value="AMP-dep_synth/lig_dom"/>
</dbReference>
<dbReference type="InterPro" id="IPR042099">
    <property type="entry name" value="ANL_N_sf"/>
</dbReference>
<dbReference type="Pfam" id="PF01553">
    <property type="entry name" value="Acyltransferase"/>
    <property type="match status" value="1"/>
</dbReference>
<dbReference type="InterPro" id="IPR020845">
    <property type="entry name" value="AMP-binding_CS"/>
</dbReference>
<dbReference type="SUPFAM" id="SSF56801">
    <property type="entry name" value="Acetyl-CoA synthetase-like"/>
    <property type="match status" value="1"/>
</dbReference>
<dbReference type="Pfam" id="PF00550">
    <property type="entry name" value="PP-binding"/>
    <property type="match status" value="1"/>
</dbReference>
<feature type="domain" description="Carrier" evidence="4">
    <location>
        <begin position="547"/>
        <end position="623"/>
    </location>
</feature>
<dbReference type="SMART" id="SM00563">
    <property type="entry name" value="PlsC"/>
    <property type="match status" value="1"/>
</dbReference>
<sequence length="864" mass="93485">MDTQSLTTFLENAEAPAEAPALVAYTEAGEQHYTRRQLFEAARRVASELTAAKLGPGDQIMIIAANSPAWVITALGVLKAGCTLVPVDAQMRGADLQHVLDDAAPARIYADPAVIDSDIQWPGPSPQPLPAPPPGADTVESSALPVQLPDGADTAVIFYTSGTTGPPKGVPLSHTNLLSNVQGLIAEGIARPDDRILLPLPLHHVYPFSIGLLTVIGLGATLIMPRSLVGPRIAGALYQSRATILLGVPRLYEALWQRLEARLTDGRRWRGRVLEWLMTGAQWCRRRTGLHPGRWLFRPVIKRLAPTLRLAVSGGAALDPGLGRRLQTLGWQVATGYGLTETSPILTLNPPGEARLETAGRPLPGVSLRIIDGEVCARGDNVFEGYRGSPTGDGPIDADGWLHTGDAGWIDDDGFLHLQGRLSATIVLPGGENIDPERIERVLNAQPALRETGVLADDDRLAAVVVPEPDHDPADAEAAVTAAARQLPGHHAIARIQVSVDPLPRTRLGKLRRPHLKRRYEALAAGTQPPRAEPIAIEAMMPEDQALLSDPVAGKTWDYLASRFADRRLTPDSHLHRDLDIDSLGWIDLALALREQSGVELADEAIAEVTTVRDLLQAVIQAREVEPDADGSHLVASLQQPASLLDDRDQRALAPRGVLRHLAARVVLAGCLLISRRYARIEVEGEWPELSGCLITPRHLSAFDPIVLTAILPRRHLPGLFWAGWTGLLFSTALRRRFSDIARILPIDPGSAPRRSLALAAACLERRHPLVWFPEGERHTGEGLGDLRPGIGMLLKAQPRPVVPVWIEGTDQVLPVGQLWPRRGRVVIRIGAPIEPGEDGADERAIVARIEQAMRSLSSSARAD</sequence>
<dbReference type="EMBL" id="JBAKFM010000001">
    <property type="protein sequence ID" value="MEX0468633.1"/>
    <property type="molecule type" value="Genomic_DNA"/>
</dbReference>
<dbReference type="InterPro" id="IPR025110">
    <property type="entry name" value="AMP-bd_C"/>
</dbReference>
<dbReference type="SUPFAM" id="SSF47336">
    <property type="entry name" value="ACP-like"/>
    <property type="match status" value="1"/>
</dbReference>
<evidence type="ECO:0000259" key="4">
    <source>
        <dbReference type="PROSITE" id="PS50075"/>
    </source>
</evidence>
<dbReference type="Gene3D" id="3.30.300.30">
    <property type="match status" value="1"/>
</dbReference>
<dbReference type="PROSITE" id="PS50075">
    <property type="entry name" value="CARRIER"/>
    <property type="match status" value="1"/>
</dbReference>
<keyword evidence="2" id="KW-0436">Ligase</keyword>
<evidence type="ECO:0000256" key="2">
    <source>
        <dbReference type="ARBA" id="ARBA00022598"/>
    </source>
</evidence>
<evidence type="ECO:0000256" key="1">
    <source>
        <dbReference type="ARBA" id="ARBA00006432"/>
    </source>
</evidence>
<protein>
    <submittedName>
        <fullName evidence="5">AMP-binding protein</fullName>
    </submittedName>
</protein>
<feature type="region of interest" description="Disordered" evidence="3">
    <location>
        <begin position="119"/>
        <end position="139"/>
    </location>
</feature>
<evidence type="ECO:0000256" key="3">
    <source>
        <dbReference type="SAM" id="MobiDB-lite"/>
    </source>
</evidence>
<dbReference type="SUPFAM" id="SSF69593">
    <property type="entry name" value="Glycerol-3-phosphate (1)-acyltransferase"/>
    <property type="match status" value="1"/>
</dbReference>
<comment type="caution">
    <text evidence="5">The sequence shown here is derived from an EMBL/GenBank/DDBJ whole genome shotgun (WGS) entry which is preliminary data.</text>
</comment>
<organism evidence="5 6">
    <name type="scientific">Spiribacter pallidus</name>
    <dbReference type="NCBI Taxonomy" id="1987936"/>
    <lineage>
        <taxon>Bacteria</taxon>
        <taxon>Pseudomonadati</taxon>
        <taxon>Pseudomonadota</taxon>
        <taxon>Gammaproteobacteria</taxon>
        <taxon>Chromatiales</taxon>
        <taxon>Ectothiorhodospiraceae</taxon>
        <taxon>Spiribacter</taxon>
    </lineage>
</organism>
<accession>A0ABV3TAH7</accession>
<dbReference type="Pfam" id="PF13193">
    <property type="entry name" value="AMP-binding_C"/>
    <property type="match status" value="1"/>
</dbReference>